<dbReference type="PROSITE" id="PS51257">
    <property type="entry name" value="PROKAR_LIPOPROTEIN"/>
    <property type="match status" value="1"/>
</dbReference>
<keyword evidence="4" id="KW-1185">Reference proteome</keyword>
<organism evidence="3 4">
    <name type="scientific">Mariniflexile fucanivorans</name>
    <dbReference type="NCBI Taxonomy" id="264023"/>
    <lineage>
        <taxon>Bacteria</taxon>
        <taxon>Pseudomonadati</taxon>
        <taxon>Bacteroidota</taxon>
        <taxon>Flavobacteriia</taxon>
        <taxon>Flavobacteriales</taxon>
        <taxon>Flavobacteriaceae</taxon>
        <taxon>Mariniflexile</taxon>
    </lineage>
</organism>
<evidence type="ECO:0000313" key="3">
    <source>
        <dbReference type="EMBL" id="TCL67951.1"/>
    </source>
</evidence>
<evidence type="ECO:0000256" key="1">
    <source>
        <dbReference type="SAM" id="SignalP"/>
    </source>
</evidence>
<dbReference type="AlphaFoldDB" id="A0A4R1RNQ1"/>
<dbReference type="RefSeq" id="WP_132216163.1">
    <property type="nucleotide sequence ID" value="NZ_OX156936.1"/>
</dbReference>
<dbReference type="Proteomes" id="UP000295455">
    <property type="component" value="Unassembled WGS sequence"/>
</dbReference>
<dbReference type="GO" id="GO:0019867">
    <property type="term" value="C:outer membrane"/>
    <property type="evidence" value="ECO:0007669"/>
    <property type="project" value="InterPro"/>
</dbReference>
<feature type="domain" description="SusE outer membrane protein" evidence="2">
    <location>
        <begin position="25"/>
        <end position="130"/>
    </location>
</feature>
<name>A0A4R1RNQ1_9FLAO</name>
<feature type="signal peptide" evidence="1">
    <location>
        <begin position="1"/>
        <end position="24"/>
    </location>
</feature>
<dbReference type="EMBL" id="SLUP01000002">
    <property type="protein sequence ID" value="TCL67951.1"/>
    <property type="molecule type" value="Genomic_DNA"/>
</dbReference>
<protein>
    <submittedName>
        <fullName evidence="3">Uncharacterized protein DUF5019</fullName>
    </submittedName>
</protein>
<dbReference type="InterPro" id="IPR025970">
    <property type="entry name" value="SusE"/>
</dbReference>
<gene>
    <name evidence="3" type="ORF">EV196_102514</name>
</gene>
<evidence type="ECO:0000313" key="4">
    <source>
        <dbReference type="Proteomes" id="UP000295455"/>
    </source>
</evidence>
<dbReference type="OrthoDB" id="975117at2"/>
<proteinExistence type="predicted"/>
<dbReference type="Pfam" id="PF14292">
    <property type="entry name" value="SusE"/>
    <property type="match status" value="1"/>
</dbReference>
<dbReference type="InterPro" id="IPR013783">
    <property type="entry name" value="Ig-like_fold"/>
</dbReference>
<reference evidence="3 4" key="1">
    <citation type="submission" date="2019-03" db="EMBL/GenBank/DDBJ databases">
        <title>Genomic Encyclopedia of Type Strains, Phase IV (KMG-IV): sequencing the most valuable type-strain genomes for metagenomic binning, comparative biology and taxonomic classification.</title>
        <authorList>
            <person name="Goeker M."/>
        </authorList>
    </citation>
    <scope>NUCLEOTIDE SEQUENCE [LARGE SCALE GENOMIC DNA]</scope>
    <source>
        <strain evidence="3 4">DSM 18792</strain>
    </source>
</reference>
<comment type="caution">
    <text evidence="3">The sequence shown here is derived from an EMBL/GenBank/DDBJ whole genome shotgun (WGS) entry which is preliminary data.</text>
</comment>
<dbReference type="Gene3D" id="2.60.40.10">
    <property type="entry name" value="Immunoglobulins"/>
    <property type="match status" value="1"/>
</dbReference>
<sequence length="377" mass="41092">MKNLKNIFISMLSAFVLMLGSSCTDDNEKFIVSDTDPIVLSDLPITDIELDAVNINNPAVTFNWTEADYGQQVPVSYQVEVASDELFTNSTVLTTVSSGNMVTISVTEMNSASGKVGLPPFAWNKLYVRVTSSVGTENGLAVPSNSISFNVYPYFNYIFNDYYLVGNGTAPGWNNNSNNPALFRDGDNANLYHYTGYFANATADFNEGRFKIIESRGSWQPQWGVKENEGDDIIKATGDMAGNPATQTGDPGRFGVATSGYYAFTFNFSTKKYTMAAFDASGASNFTGIEIQGSSIAATVAMTKSTFDGHIWYLNSVRLKSGNLQFKTNTGSVWAGSTEFSGQATLDGGNIPVVVEDDYEVWFNDLDGRYILIPLNL</sequence>
<dbReference type="GO" id="GO:2001070">
    <property type="term" value="F:starch binding"/>
    <property type="evidence" value="ECO:0007669"/>
    <property type="project" value="InterPro"/>
</dbReference>
<evidence type="ECO:0000259" key="2">
    <source>
        <dbReference type="Pfam" id="PF14292"/>
    </source>
</evidence>
<accession>A0A4R1RNQ1</accession>
<keyword evidence="1" id="KW-0732">Signal</keyword>
<feature type="chain" id="PRO_5020595409" evidence="1">
    <location>
        <begin position="25"/>
        <end position="377"/>
    </location>
</feature>
<dbReference type="Gene3D" id="2.60.40.3620">
    <property type="match status" value="1"/>
</dbReference>